<sequence length="535" mass="57712">MTSPINLAFMRIAKRAERQDDATLARTFVDFGAVLAALSSVDHSLIFGRRGTGKTHLLTVLRTAREKEGTVAVQLDMRNLGSTGGVYADPQIPVSQRATRLLIDVLAAIHGYLLEQALADDSRVDLGAAGKALDEFFDAHREVKVVGTTTVEVATVAENSFSAETRVGVTASLKSASIAADAKDTDAGKEAVSAKRTVIGQEIHRVNFGSVSSALRKIVESFPGGRLWLLIDEWSEVPLDLQPMLADLLRRAVLPIKGVTVKIAAIEQRSRFMIPDADAGNVGIEIGADVSAAVNLDDFMVFDNDEDKAVEFFRALVYAHTCAEMEEAKATVPANEAALISAAFTQANAFEEVVRACEGVPRDAINILSAAAQRANDSSISVGDVRAAAQNWYLGTKDAAVSAHHDAKRLLTWLIEKVIKERRAKAFLLEAGLRDSLVDFLYDERVLHVLRKGMSAKDQPGKRFIVYGIDYGCYVDLISTVRAPQGVLDLGDSASSDFSLTVPHTDLRSIRRCILDLPDFYGSVAESVPVGSAIG</sequence>
<dbReference type="AlphaFoldDB" id="A0A323UVJ7"/>
<evidence type="ECO:0000313" key="1">
    <source>
        <dbReference type="EMBL" id="PZA15963.1"/>
    </source>
</evidence>
<dbReference type="OrthoDB" id="4008664at2"/>
<protein>
    <submittedName>
        <fullName evidence="1">Uncharacterized protein</fullName>
    </submittedName>
</protein>
<gene>
    <name evidence="1" type="ORF">DNK49_14625</name>
</gene>
<organism evidence="1 2">
    <name type="scientific">Parazoarcus communis SWub3 = DSM 12120</name>
    <dbReference type="NCBI Taxonomy" id="1121029"/>
    <lineage>
        <taxon>Bacteria</taxon>
        <taxon>Pseudomonadati</taxon>
        <taxon>Pseudomonadota</taxon>
        <taxon>Betaproteobacteria</taxon>
        <taxon>Rhodocyclales</taxon>
        <taxon>Zoogloeaceae</taxon>
        <taxon>Parazoarcus</taxon>
    </lineage>
</organism>
<dbReference type="Proteomes" id="UP000248259">
    <property type="component" value="Unassembled WGS sequence"/>
</dbReference>
<keyword evidence="2" id="KW-1185">Reference proteome</keyword>
<dbReference type="InterPro" id="IPR027417">
    <property type="entry name" value="P-loop_NTPase"/>
</dbReference>
<dbReference type="EMBL" id="QKOE01000010">
    <property type="protein sequence ID" value="PZA15963.1"/>
    <property type="molecule type" value="Genomic_DNA"/>
</dbReference>
<name>A0A323UVJ7_9RHOO</name>
<reference evidence="1 2" key="1">
    <citation type="submission" date="2018-06" db="EMBL/GenBank/DDBJ databases">
        <title>Azoarcus communis strain SWub3 genome.</title>
        <authorList>
            <person name="Zorraquino Salvo V."/>
            <person name="Toubiana D."/>
            <person name="Blumwald E."/>
        </authorList>
    </citation>
    <scope>NUCLEOTIDE SEQUENCE [LARGE SCALE GENOMIC DNA]</scope>
    <source>
        <strain evidence="1 2">SWub3</strain>
    </source>
</reference>
<dbReference type="RefSeq" id="WP_110526006.1">
    <property type="nucleotide sequence ID" value="NZ_QKOE01000010.1"/>
</dbReference>
<evidence type="ECO:0000313" key="2">
    <source>
        <dbReference type="Proteomes" id="UP000248259"/>
    </source>
</evidence>
<dbReference type="SUPFAM" id="SSF52540">
    <property type="entry name" value="P-loop containing nucleoside triphosphate hydrolases"/>
    <property type="match status" value="1"/>
</dbReference>
<accession>A0A323UVJ7</accession>
<proteinExistence type="predicted"/>
<comment type="caution">
    <text evidence="1">The sequence shown here is derived from an EMBL/GenBank/DDBJ whole genome shotgun (WGS) entry which is preliminary data.</text>
</comment>